<dbReference type="InterPro" id="IPR027271">
    <property type="entry name" value="Acetolactate_synth/TF_NikR_C"/>
</dbReference>
<dbReference type="GO" id="GO:1990610">
    <property type="term" value="F:acetolactate synthase regulator activity"/>
    <property type="evidence" value="ECO:0007669"/>
    <property type="project" value="UniProtKB-UniRule"/>
</dbReference>
<dbReference type="GO" id="GO:0005829">
    <property type="term" value="C:cytosol"/>
    <property type="evidence" value="ECO:0007669"/>
    <property type="project" value="TreeGrafter"/>
</dbReference>
<dbReference type="EMBL" id="VBRY01000007">
    <property type="protein sequence ID" value="TLS67015.1"/>
    <property type="molecule type" value="Genomic_DNA"/>
</dbReference>
<evidence type="ECO:0000313" key="11">
    <source>
        <dbReference type="Proteomes" id="UP000306585"/>
    </source>
</evidence>
<dbReference type="SUPFAM" id="SSF55021">
    <property type="entry name" value="ACT-like"/>
    <property type="match status" value="2"/>
</dbReference>
<sequence length="166" mass="18444">MKHTITILVENEFGVLTRVAGLFSARGYNIESLNVAPIMDATVSRMTLVTRGDERALEQIKKQLNKLIPVIKVDDISHAIHLEREMLLAKVVVSAESYDALIDLTDQAGAIIVDDHIDSHMIVEMTGRAEQLDLFLQQLEPFGVVEMTRTGPVGMRREAKGFSVTD</sequence>
<reference evidence="10 11" key="1">
    <citation type="journal article" date="2019" name="Appl. Environ. Microbiol.">
        <title>Environmental Evidence and Genomic Insight of Iron-oxidizing Bacteria Preference Towards More Corrosion Resistant Stainless Steel at Higher Salinities.</title>
        <authorList>
            <person name="Garrison C.E."/>
            <person name="Price K.A."/>
            <person name="Field E.K."/>
        </authorList>
    </citation>
    <scope>NUCLEOTIDE SEQUENCE [LARGE SCALE GENOMIC DNA]</scope>
    <source>
        <strain evidence="10 11">P3</strain>
    </source>
</reference>
<accession>A0A5R9GPM2</accession>
<proteinExistence type="inferred from homology"/>
<dbReference type="InterPro" id="IPR019455">
    <property type="entry name" value="Acetolactate_synth_ssu_C"/>
</dbReference>
<comment type="pathway">
    <text evidence="2 8">Amino-acid biosynthesis; L-valine biosynthesis; L-valine from pyruvate: step 1/4.</text>
</comment>
<dbReference type="Proteomes" id="UP000306585">
    <property type="component" value="Unassembled WGS sequence"/>
</dbReference>
<dbReference type="FunFam" id="3.30.70.260:FF:000001">
    <property type="entry name" value="Acetolactate synthase, small subunit"/>
    <property type="match status" value="1"/>
</dbReference>
<dbReference type="EC" id="2.2.1.6" evidence="8"/>
<dbReference type="RefSeq" id="WP_138239406.1">
    <property type="nucleotide sequence ID" value="NZ_VBRY01000007.1"/>
</dbReference>
<evidence type="ECO:0000256" key="4">
    <source>
        <dbReference type="ARBA" id="ARBA00011744"/>
    </source>
</evidence>
<dbReference type="InterPro" id="IPR054480">
    <property type="entry name" value="AHAS_small-like_ACT"/>
</dbReference>
<gene>
    <name evidence="10" type="primary">ilvN</name>
    <name evidence="10" type="ORF">FEF65_08685</name>
</gene>
<dbReference type="Pfam" id="PF22629">
    <property type="entry name" value="ACT_AHAS_ss"/>
    <property type="match status" value="1"/>
</dbReference>
<evidence type="ECO:0000313" key="10">
    <source>
        <dbReference type="EMBL" id="TLS67015.1"/>
    </source>
</evidence>
<protein>
    <recommendedName>
        <fullName evidence="8">Acetolactate synthase small subunit</fullName>
        <shortName evidence="8">AHAS</shortName>
        <shortName evidence="8">ALS</shortName>
        <ecNumber evidence="8">2.2.1.6</ecNumber>
    </recommendedName>
    <alternativeName>
        <fullName evidence="8">Acetohydroxy-acid synthase small subunit</fullName>
    </alternativeName>
</protein>
<dbReference type="PANTHER" id="PTHR30239:SF0">
    <property type="entry name" value="ACETOLACTATE SYNTHASE SMALL SUBUNIT 1, CHLOROPLASTIC"/>
    <property type="match status" value="1"/>
</dbReference>
<comment type="caution">
    <text evidence="10">The sequence shown here is derived from an EMBL/GenBank/DDBJ whole genome shotgun (WGS) entry which is preliminary data.</text>
</comment>
<dbReference type="AlphaFoldDB" id="A0A5R9GPM2"/>
<evidence type="ECO:0000256" key="2">
    <source>
        <dbReference type="ARBA" id="ARBA00005025"/>
    </source>
</evidence>
<evidence type="ECO:0000256" key="6">
    <source>
        <dbReference type="ARBA" id="ARBA00023304"/>
    </source>
</evidence>
<evidence type="ECO:0000256" key="7">
    <source>
        <dbReference type="ARBA" id="ARBA00048670"/>
    </source>
</evidence>
<evidence type="ECO:0000256" key="8">
    <source>
        <dbReference type="RuleBase" id="RU368092"/>
    </source>
</evidence>
<dbReference type="GO" id="GO:0009099">
    <property type="term" value="P:L-valine biosynthetic process"/>
    <property type="evidence" value="ECO:0007669"/>
    <property type="project" value="UniProtKB-UniRule"/>
</dbReference>
<keyword evidence="6 8" id="KW-0100">Branched-chain amino acid biosynthesis</keyword>
<keyword evidence="11" id="KW-1185">Reference proteome</keyword>
<comment type="catalytic activity">
    <reaction evidence="7 8">
        <text>2 pyruvate + H(+) = (2S)-2-acetolactate + CO2</text>
        <dbReference type="Rhea" id="RHEA:25249"/>
        <dbReference type="ChEBI" id="CHEBI:15361"/>
        <dbReference type="ChEBI" id="CHEBI:15378"/>
        <dbReference type="ChEBI" id="CHEBI:16526"/>
        <dbReference type="ChEBI" id="CHEBI:58476"/>
        <dbReference type="EC" id="2.2.1.6"/>
    </reaction>
</comment>
<comment type="function">
    <text evidence="8">Catalyzes the conversion of 2 pyruvate molecules into acetolactate in the first common step of the biosynthetic pathway of the branched-amino acids such as leucine, isoleucine, and valine.</text>
</comment>
<dbReference type="UniPathway" id="UPA00047">
    <property type="reaction ID" value="UER00055"/>
</dbReference>
<dbReference type="NCBIfam" id="TIGR00119">
    <property type="entry name" value="acolac_sm"/>
    <property type="match status" value="1"/>
</dbReference>
<dbReference type="Gene3D" id="3.30.70.260">
    <property type="match status" value="1"/>
</dbReference>
<keyword evidence="5 8" id="KW-0028">Amino-acid biosynthesis</keyword>
<name>A0A5R9GPM2_9PROT</name>
<dbReference type="Gene3D" id="3.30.70.1150">
    <property type="entry name" value="ACT-like. Chain A, domain 2"/>
    <property type="match status" value="1"/>
</dbReference>
<dbReference type="InterPro" id="IPR002912">
    <property type="entry name" value="ACT_dom"/>
</dbReference>
<feature type="domain" description="ACT" evidence="9">
    <location>
        <begin position="4"/>
        <end position="78"/>
    </location>
</feature>
<dbReference type="InterPro" id="IPR004789">
    <property type="entry name" value="Acetalactate_synth_ssu"/>
</dbReference>
<comment type="similarity">
    <text evidence="3 8">Belongs to the acetolactate synthase small subunit family.</text>
</comment>
<keyword evidence="8 10" id="KW-0808">Transferase</keyword>
<dbReference type="InterPro" id="IPR045865">
    <property type="entry name" value="ACT-like_dom_sf"/>
</dbReference>
<evidence type="ECO:0000256" key="1">
    <source>
        <dbReference type="ARBA" id="ARBA00004974"/>
    </source>
</evidence>
<comment type="subunit">
    <text evidence="4 8">Dimer of large and small chains.</text>
</comment>
<dbReference type="GO" id="GO:0003984">
    <property type="term" value="F:acetolactate synthase activity"/>
    <property type="evidence" value="ECO:0007669"/>
    <property type="project" value="UniProtKB-UniRule"/>
</dbReference>
<organism evidence="10 11">
    <name type="scientific">Mariprofundus erugo</name>
    <dbReference type="NCBI Taxonomy" id="2528639"/>
    <lineage>
        <taxon>Bacteria</taxon>
        <taxon>Pseudomonadati</taxon>
        <taxon>Pseudomonadota</taxon>
        <taxon>Candidatius Mariprofundia</taxon>
        <taxon>Mariprofundales</taxon>
        <taxon>Mariprofundaceae</taxon>
        <taxon>Mariprofundus</taxon>
    </lineage>
</organism>
<evidence type="ECO:0000256" key="5">
    <source>
        <dbReference type="ARBA" id="ARBA00022605"/>
    </source>
</evidence>
<dbReference type="Pfam" id="PF10369">
    <property type="entry name" value="ALS_ss_C"/>
    <property type="match status" value="1"/>
</dbReference>
<evidence type="ECO:0000256" key="3">
    <source>
        <dbReference type="ARBA" id="ARBA00006341"/>
    </source>
</evidence>
<evidence type="ECO:0000259" key="9">
    <source>
        <dbReference type="PROSITE" id="PS51671"/>
    </source>
</evidence>
<dbReference type="PROSITE" id="PS51671">
    <property type="entry name" value="ACT"/>
    <property type="match status" value="1"/>
</dbReference>
<dbReference type="PANTHER" id="PTHR30239">
    <property type="entry name" value="ACETOLACTATE SYNTHASE SMALL SUBUNIT"/>
    <property type="match status" value="1"/>
</dbReference>
<dbReference type="NCBIfam" id="NF008864">
    <property type="entry name" value="PRK11895.1"/>
    <property type="match status" value="1"/>
</dbReference>
<dbReference type="InterPro" id="IPR039557">
    <property type="entry name" value="AHAS_ACT"/>
</dbReference>
<dbReference type="GO" id="GO:0009097">
    <property type="term" value="P:isoleucine biosynthetic process"/>
    <property type="evidence" value="ECO:0007669"/>
    <property type="project" value="UniProtKB-UniRule"/>
</dbReference>
<comment type="pathway">
    <text evidence="1 8">Amino-acid biosynthesis; L-isoleucine biosynthesis; L-isoleucine from 2-oxobutanoate: step 1/4.</text>
</comment>
<dbReference type="CDD" id="cd04878">
    <property type="entry name" value="ACT_AHAS"/>
    <property type="match status" value="1"/>
</dbReference>
<dbReference type="UniPathway" id="UPA00049">
    <property type="reaction ID" value="UER00059"/>
</dbReference>